<dbReference type="InterPro" id="IPR025048">
    <property type="entry name" value="DUF3987"/>
</dbReference>
<keyword evidence="2" id="KW-1185">Reference proteome</keyword>
<organism evidence="1 2">
    <name type="scientific">Sphingomonas prati</name>
    <dbReference type="NCBI Taxonomy" id="1843237"/>
    <lineage>
        <taxon>Bacteria</taxon>
        <taxon>Pseudomonadati</taxon>
        <taxon>Pseudomonadota</taxon>
        <taxon>Alphaproteobacteria</taxon>
        <taxon>Sphingomonadales</taxon>
        <taxon>Sphingomonadaceae</taxon>
        <taxon>Sphingomonas</taxon>
    </lineage>
</organism>
<evidence type="ECO:0000313" key="2">
    <source>
        <dbReference type="Proteomes" id="UP000546701"/>
    </source>
</evidence>
<dbReference type="RefSeq" id="WP_184075076.1">
    <property type="nucleotide sequence ID" value="NZ_JACIJR010000002.1"/>
</dbReference>
<evidence type="ECO:0008006" key="3">
    <source>
        <dbReference type="Google" id="ProtNLM"/>
    </source>
</evidence>
<dbReference type="AlphaFoldDB" id="A0A7W9F1Z9"/>
<accession>A0A7W9F1Z9</accession>
<proteinExistence type="predicted"/>
<protein>
    <recommendedName>
        <fullName evidence="3">DUF3987 domain-containing protein</fullName>
    </recommendedName>
</protein>
<sequence>MTGAFAQELAAARRVTIEPIPLRGEATVSAPFPIDATGATLAGAIRAIMHRVQVPDAIAAHSVLAAVSVAIQAHVLMELPTREVKPPSLFFATVADSGDRKTTSDNIAIQPIKDYELELNEEYQTQKQVYNALHAIWKGDAAQLAKDNKGRDAATVAAAVADMGNPPTEPPRPAILVPPGSTQGVIDMLEKGRPSIGLFINEGGSWLGSWGMSDENRTATISAYSEMWDGQPIKTLTKGEGFRFMPNRAFSFHVMFQPVYVQQMFGDAEMRGQGFLSRVLAAQPTSLAGTRLRDVNAVEPPEVEQAILTYHERLARVVRAALPIDPTYPQNGLTGRRSVGFNPDAAALFWAFYNHIETQQSPGGTLAGIRGFAGKSTEMAARLAVIIHVFQDGMNAGPVSAPAMARGIELMNFYIGEALRLADTAPADEKADNAQVLSDWLRDKWDAPEIGFRNIRQSGPGKLRKLPPDDLREICALLVRNDHLTVIGTGATVQGKHCKEAWKINVRA</sequence>
<dbReference type="Pfam" id="PF13148">
    <property type="entry name" value="DUF3987"/>
    <property type="match status" value="1"/>
</dbReference>
<comment type="caution">
    <text evidence="1">The sequence shown here is derived from an EMBL/GenBank/DDBJ whole genome shotgun (WGS) entry which is preliminary data.</text>
</comment>
<dbReference type="EMBL" id="JACIJR010000002">
    <property type="protein sequence ID" value="MBB5728284.1"/>
    <property type="molecule type" value="Genomic_DNA"/>
</dbReference>
<dbReference type="Proteomes" id="UP000546701">
    <property type="component" value="Unassembled WGS sequence"/>
</dbReference>
<reference evidence="1 2" key="1">
    <citation type="submission" date="2020-08" db="EMBL/GenBank/DDBJ databases">
        <title>Genomic Encyclopedia of Type Strains, Phase IV (KMG-IV): sequencing the most valuable type-strain genomes for metagenomic binning, comparative biology and taxonomic classification.</title>
        <authorList>
            <person name="Goeker M."/>
        </authorList>
    </citation>
    <scope>NUCLEOTIDE SEQUENCE [LARGE SCALE GENOMIC DNA]</scope>
    <source>
        <strain evidence="1 2">DSM 103336</strain>
    </source>
</reference>
<evidence type="ECO:0000313" key="1">
    <source>
        <dbReference type="EMBL" id="MBB5728284.1"/>
    </source>
</evidence>
<gene>
    <name evidence="1" type="ORF">FHS99_000754</name>
</gene>
<name>A0A7W9F1Z9_9SPHN</name>